<evidence type="ECO:0000259" key="4">
    <source>
        <dbReference type="PROSITE" id="PS01124"/>
    </source>
</evidence>
<dbReference type="Gene3D" id="1.10.10.60">
    <property type="entry name" value="Homeodomain-like"/>
    <property type="match status" value="1"/>
</dbReference>
<feature type="domain" description="HTH araC/xylS-type" evidence="4">
    <location>
        <begin position="92"/>
        <end position="171"/>
    </location>
</feature>
<evidence type="ECO:0000256" key="2">
    <source>
        <dbReference type="ARBA" id="ARBA00023125"/>
    </source>
</evidence>
<evidence type="ECO:0000313" key="5">
    <source>
        <dbReference type="EMBL" id="RIV70892.1"/>
    </source>
</evidence>
<dbReference type="InterPro" id="IPR018060">
    <property type="entry name" value="HTH_AraC"/>
</dbReference>
<dbReference type="PANTHER" id="PTHR43280:SF2">
    <property type="entry name" value="HTH-TYPE TRANSCRIPTIONAL REGULATOR EXSA"/>
    <property type="match status" value="1"/>
</dbReference>
<evidence type="ECO:0000313" key="6">
    <source>
        <dbReference type="EMBL" id="TXK02328.1"/>
    </source>
</evidence>
<comment type="caution">
    <text evidence="5">The sequence shown here is derived from an EMBL/GenBank/DDBJ whole genome shotgun (WGS) entry which is preliminary data.</text>
</comment>
<dbReference type="PANTHER" id="PTHR43280">
    <property type="entry name" value="ARAC-FAMILY TRANSCRIPTIONAL REGULATOR"/>
    <property type="match status" value="1"/>
</dbReference>
<dbReference type="GO" id="GO:0043565">
    <property type="term" value="F:sequence-specific DNA binding"/>
    <property type="evidence" value="ECO:0007669"/>
    <property type="project" value="InterPro"/>
</dbReference>
<evidence type="ECO:0000313" key="8">
    <source>
        <dbReference type="Proteomes" id="UP000321528"/>
    </source>
</evidence>
<reference evidence="5 7" key="1">
    <citation type="submission" date="2018-08" db="EMBL/GenBank/DDBJ databases">
        <title>Proposal of Muricauda 72 sp.nov. and Muricauda NH166 sp.nov., isolated from seawater.</title>
        <authorList>
            <person name="Cheng H."/>
            <person name="Wu Y.-H."/>
            <person name="Guo L.-L."/>
            <person name="Xu X.-W."/>
        </authorList>
    </citation>
    <scope>NUCLEOTIDE SEQUENCE [LARGE SCALE GENOMIC DNA]</scope>
    <source>
        <strain evidence="5 7">NH166</strain>
    </source>
</reference>
<dbReference type="Pfam" id="PF12833">
    <property type="entry name" value="HTH_18"/>
    <property type="match status" value="1"/>
</dbReference>
<dbReference type="InterPro" id="IPR009057">
    <property type="entry name" value="Homeodomain-like_sf"/>
</dbReference>
<dbReference type="EMBL" id="VNWL01000022">
    <property type="protein sequence ID" value="TXK02328.1"/>
    <property type="molecule type" value="Genomic_DNA"/>
</dbReference>
<keyword evidence="2" id="KW-0238">DNA-binding</keyword>
<proteinExistence type="predicted"/>
<dbReference type="Proteomes" id="UP000284189">
    <property type="component" value="Unassembled WGS sequence"/>
</dbReference>
<dbReference type="OrthoDB" id="952277at2"/>
<dbReference type="SMART" id="SM00342">
    <property type="entry name" value="HTH_ARAC"/>
    <property type="match status" value="1"/>
</dbReference>
<evidence type="ECO:0000313" key="7">
    <source>
        <dbReference type="Proteomes" id="UP000284189"/>
    </source>
</evidence>
<accession>A0A418N7J3</accession>
<evidence type="ECO:0000256" key="1">
    <source>
        <dbReference type="ARBA" id="ARBA00023015"/>
    </source>
</evidence>
<dbReference type="SUPFAM" id="SSF46689">
    <property type="entry name" value="Homeodomain-like"/>
    <property type="match status" value="1"/>
</dbReference>
<keyword evidence="8" id="KW-1185">Reference proteome</keyword>
<keyword evidence="3" id="KW-0804">Transcription</keyword>
<dbReference type="GO" id="GO:0003700">
    <property type="term" value="F:DNA-binding transcription factor activity"/>
    <property type="evidence" value="ECO:0007669"/>
    <property type="project" value="InterPro"/>
</dbReference>
<dbReference type="Proteomes" id="UP000321528">
    <property type="component" value="Unassembled WGS sequence"/>
</dbReference>
<evidence type="ECO:0000256" key="3">
    <source>
        <dbReference type="ARBA" id="ARBA00023163"/>
    </source>
</evidence>
<keyword evidence="1" id="KW-0805">Transcription regulation</keyword>
<name>A0A418N7J3_9FLAO</name>
<dbReference type="EMBL" id="QXFJ01000023">
    <property type="protein sequence ID" value="RIV70892.1"/>
    <property type="molecule type" value="Genomic_DNA"/>
</dbReference>
<reference evidence="6 8" key="2">
    <citation type="submission" date="2019-07" db="EMBL/GenBank/DDBJ databases">
        <title>Draft genome of two Muricauda strains isolated from deep sea.</title>
        <authorList>
            <person name="Sun C."/>
        </authorList>
    </citation>
    <scope>NUCLEOTIDE SEQUENCE [LARGE SCALE GENOMIC DNA]</scope>
    <source>
        <strain evidence="6 8">NH166</strain>
    </source>
</reference>
<gene>
    <name evidence="5" type="ORF">D2U88_09260</name>
    <name evidence="6" type="ORF">FQ019_09185</name>
</gene>
<protein>
    <submittedName>
        <fullName evidence="5">AraC family transcriptional regulator</fullName>
    </submittedName>
    <submittedName>
        <fullName evidence="6">Helix-turn-helix transcriptional regulator</fullName>
    </submittedName>
</protein>
<dbReference type="AlphaFoldDB" id="A0A418N7J3"/>
<organism evidence="5 7">
    <name type="scientific">Flagellimonas aequoris</name>
    <dbReference type="NCBI Taxonomy" id="2306997"/>
    <lineage>
        <taxon>Bacteria</taxon>
        <taxon>Pseudomonadati</taxon>
        <taxon>Bacteroidota</taxon>
        <taxon>Flavobacteriia</taxon>
        <taxon>Flavobacteriales</taxon>
        <taxon>Flavobacteriaceae</taxon>
        <taxon>Flagellimonas</taxon>
    </lineage>
</organism>
<sequence length="183" mass="21292">MRIKVKNMVCDRCKSVLKNEFQKAGIVVEQIDLGEILFADGTEDKKERIREILNQNGFELIDDLNETIMVDIKKHLIGAVENGITQNLSTYLSEKMNKEYSVLSKMFSAKEGLTIEKYFILLKMEKVKEEIQMDNKTFSEIAYDLNYKSSSHLAKQFKAITGMSMTEYRNIQDWDRRSLDQIV</sequence>
<dbReference type="PROSITE" id="PS01124">
    <property type="entry name" value="HTH_ARAC_FAMILY_2"/>
    <property type="match status" value="1"/>
</dbReference>